<reference evidence="2 3" key="1">
    <citation type="submission" date="2019-09" db="EMBL/GenBank/DDBJ databases">
        <title>Draft genome of the ectomycorrhizal ascomycete Sphaerosporella brunnea.</title>
        <authorList>
            <consortium name="DOE Joint Genome Institute"/>
            <person name="Benucci G.M."/>
            <person name="Marozzi G."/>
            <person name="Antonielli L."/>
            <person name="Sanchez S."/>
            <person name="Marco P."/>
            <person name="Wang X."/>
            <person name="Falini L.B."/>
            <person name="Barry K."/>
            <person name="Haridas S."/>
            <person name="Lipzen A."/>
            <person name="Labutti K."/>
            <person name="Grigoriev I.V."/>
            <person name="Murat C."/>
            <person name="Martin F."/>
            <person name="Albertini E."/>
            <person name="Donnini D."/>
            <person name="Bonito G."/>
        </authorList>
    </citation>
    <scope>NUCLEOTIDE SEQUENCE [LARGE SCALE GENOMIC DNA]</scope>
    <source>
        <strain evidence="2 3">Sb_GMNB300</strain>
    </source>
</reference>
<comment type="caution">
    <text evidence="2">The sequence shown here is derived from an EMBL/GenBank/DDBJ whole genome shotgun (WGS) entry which is preliminary data.</text>
</comment>
<gene>
    <name evidence="2" type="ORF">FN846DRAFT_989388</name>
</gene>
<proteinExistence type="predicted"/>
<evidence type="ECO:0000313" key="2">
    <source>
        <dbReference type="EMBL" id="KAA8900070.1"/>
    </source>
</evidence>
<protein>
    <submittedName>
        <fullName evidence="2">Uncharacterized protein</fullName>
    </submittedName>
</protein>
<name>A0A5J5ERA6_9PEZI</name>
<dbReference type="InParanoid" id="A0A5J5ERA6"/>
<evidence type="ECO:0000313" key="3">
    <source>
        <dbReference type="Proteomes" id="UP000326924"/>
    </source>
</evidence>
<feature type="region of interest" description="Disordered" evidence="1">
    <location>
        <begin position="145"/>
        <end position="185"/>
    </location>
</feature>
<sequence>MLLAGRTPTFLARCGCYWLAESPGLCGAGGDFTHLFARTSADSRGWAWCLLRCWWGGGMDIVSAVGSGCLGWLGRIQMMYKVVTFRGHSTAMLGSLERSTVLSSGGGKEKKKKRNARLGYYGQLTQIHFPNVAGNHISEPAHIREGAADSTAKVRAPRRKTCQSPRSRHETGQLHKGTPCDGGRGRSYWMLQTQVIGSSS</sequence>
<dbReference type="Proteomes" id="UP000326924">
    <property type="component" value="Unassembled WGS sequence"/>
</dbReference>
<dbReference type="EMBL" id="VXIS01000159">
    <property type="protein sequence ID" value="KAA8900070.1"/>
    <property type="molecule type" value="Genomic_DNA"/>
</dbReference>
<dbReference type="AlphaFoldDB" id="A0A5J5ERA6"/>
<accession>A0A5J5ERA6</accession>
<organism evidence="2 3">
    <name type="scientific">Sphaerosporella brunnea</name>
    <dbReference type="NCBI Taxonomy" id="1250544"/>
    <lineage>
        <taxon>Eukaryota</taxon>
        <taxon>Fungi</taxon>
        <taxon>Dikarya</taxon>
        <taxon>Ascomycota</taxon>
        <taxon>Pezizomycotina</taxon>
        <taxon>Pezizomycetes</taxon>
        <taxon>Pezizales</taxon>
        <taxon>Pyronemataceae</taxon>
        <taxon>Sphaerosporella</taxon>
    </lineage>
</organism>
<evidence type="ECO:0000256" key="1">
    <source>
        <dbReference type="SAM" id="MobiDB-lite"/>
    </source>
</evidence>
<keyword evidence="3" id="KW-1185">Reference proteome</keyword>